<proteinExistence type="predicted"/>
<keyword evidence="2" id="KW-1185">Reference proteome</keyword>
<comment type="caution">
    <text evidence="1">The sequence shown here is derived from an EMBL/GenBank/DDBJ whole genome shotgun (WGS) entry which is preliminary data.</text>
</comment>
<sequence length="137" mass="15971">MNDPKGTTFEELVKDVILLDDVMLSIRSDGAIAEVRLEKDTPFRIRELWATIGDEKGAWHVHVNIQEAKEAKFIIESSEDGRKRYSIRFFNSENRLVLRVNFMKMYTAGNEVIKESLTRYENLFSKYGKKETIVLHT</sequence>
<gene>
    <name evidence="1" type="ORF">NARC_100021</name>
</gene>
<organism evidence="1 2">
    <name type="scientific">Candidatus Nitrosocosmicus arcticus</name>
    <dbReference type="NCBI Taxonomy" id="2035267"/>
    <lineage>
        <taxon>Archaea</taxon>
        <taxon>Nitrososphaerota</taxon>
        <taxon>Nitrososphaeria</taxon>
        <taxon>Nitrososphaerales</taxon>
        <taxon>Nitrososphaeraceae</taxon>
        <taxon>Candidatus Nitrosocosmicus</taxon>
    </lineage>
</organism>
<dbReference type="Gene3D" id="3.40.1570.20">
    <property type="match status" value="1"/>
</dbReference>
<accession>A0A557STN2</accession>
<evidence type="ECO:0000313" key="1">
    <source>
        <dbReference type="EMBL" id="TVP39959.1"/>
    </source>
</evidence>
<name>A0A557STN2_9ARCH</name>
<dbReference type="Proteomes" id="UP000315289">
    <property type="component" value="Unassembled WGS sequence"/>
</dbReference>
<dbReference type="SUPFAM" id="SSF144064">
    <property type="entry name" value="Heme iron utilization protein-like"/>
    <property type="match status" value="1"/>
</dbReference>
<evidence type="ECO:0000313" key="2">
    <source>
        <dbReference type="Proteomes" id="UP000315289"/>
    </source>
</evidence>
<dbReference type="Pfam" id="PF22684">
    <property type="entry name" value="LFE_1968-like"/>
    <property type="match status" value="1"/>
</dbReference>
<protein>
    <submittedName>
        <fullName evidence="1">Uncharacterized protein</fullName>
    </submittedName>
</protein>
<dbReference type="OrthoDB" id="8880at2157"/>
<reference evidence="1 2" key="1">
    <citation type="journal article" date="2019" name="Front. Microbiol.">
        <title>Ammonia Oxidation by the Arctic Terrestrial Thaumarchaeote Candidatus Nitrosocosmicus arcticus Is Stimulated by Increasing Temperatures.</title>
        <authorList>
            <person name="Alves R.J.E."/>
            <person name="Kerou M."/>
            <person name="Zappe A."/>
            <person name="Bittner R."/>
            <person name="Abby S.S."/>
            <person name="Schmidt H.A."/>
            <person name="Pfeifer K."/>
            <person name="Schleper C."/>
        </authorList>
    </citation>
    <scope>NUCLEOTIDE SEQUENCE [LARGE SCALE GENOMIC DNA]</scope>
    <source>
        <strain evidence="1 2">Kfb</strain>
    </source>
</reference>
<dbReference type="InterPro" id="IPR055136">
    <property type="entry name" value="LFE_1968-like"/>
</dbReference>
<dbReference type="AlphaFoldDB" id="A0A557STN2"/>
<dbReference type="RefSeq" id="WP_144732247.1">
    <property type="nucleotide sequence ID" value="NZ_ML675586.1"/>
</dbReference>
<dbReference type="EMBL" id="VOAH01000010">
    <property type="protein sequence ID" value="TVP39959.1"/>
    <property type="molecule type" value="Genomic_DNA"/>
</dbReference>